<evidence type="ECO:0000256" key="1">
    <source>
        <dbReference type="SAM" id="MobiDB-lite"/>
    </source>
</evidence>
<gene>
    <name evidence="2" type="ORF">G7078_05310</name>
</gene>
<keyword evidence="3" id="KW-1185">Reference proteome</keyword>
<dbReference type="Proteomes" id="UP000502502">
    <property type="component" value="Chromosome"/>
</dbReference>
<feature type="region of interest" description="Disordered" evidence="1">
    <location>
        <begin position="289"/>
        <end position="320"/>
    </location>
</feature>
<evidence type="ECO:0000313" key="3">
    <source>
        <dbReference type="Proteomes" id="UP000502502"/>
    </source>
</evidence>
<dbReference type="RefSeq" id="WP_166093744.1">
    <property type="nucleotide sequence ID" value="NZ_CP049871.1"/>
</dbReference>
<feature type="compositionally biased region" description="Basic and acidic residues" evidence="1">
    <location>
        <begin position="305"/>
        <end position="315"/>
    </location>
</feature>
<dbReference type="AlphaFoldDB" id="A0A6G7ZMQ6"/>
<reference evidence="2 3" key="1">
    <citation type="submission" date="2020-03" db="EMBL/GenBank/DDBJ databases">
        <title>Sphingomonas sp. nov., isolated from fish.</title>
        <authorList>
            <person name="Hyun D.-W."/>
            <person name="Bae J.-W."/>
        </authorList>
    </citation>
    <scope>NUCLEOTIDE SEQUENCE [LARGE SCALE GENOMIC DNA]</scope>
    <source>
        <strain evidence="2 3">HDW15C</strain>
    </source>
</reference>
<protein>
    <submittedName>
        <fullName evidence="2">Heavy-metal-associated domain-containing protein</fullName>
    </submittedName>
</protein>
<accession>A0A6G7ZMQ6</accession>
<dbReference type="KEGG" id="ssin:G7078_05310"/>
<evidence type="ECO:0000313" key="2">
    <source>
        <dbReference type="EMBL" id="QIL02261.1"/>
    </source>
</evidence>
<organism evidence="2 3">
    <name type="scientific">Sphingomonas sinipercae</name>
    <dbReference type="NCBI Taxonomy" id="2714944"/>
    <lineage>
        <taxon>Bacteria</taxon>
        <taxon>Pseudomonadati</taxon>
        <taxon>Pseudomonadota</taxon>
        <taxon>Alphaproteobacteria</taxon>
        <taxon>Sphingomonadales</taxon>
        <taxon>Sphingomonadaceae</taxon>
        <taxon>Sphingomonas</taxon>
    </lineage>
</organism>
<feature type="compositionally biased region" description="Pro residues" evidence="1">
    <location>
        <begin position="414"/>
        <end position="424"/>
    </location>
</feature>
<dbReference type="EMBL" id="CP049871">
    <property type="protein sequence ID" value="QIL02261.1"/>
    <property type="molecule type" value="Genomic_DNA"/>
</dbReference>
<proteinExistence type="predicted"/>
<feature type="compositionally biased region" description="Low complexity" evidence="1">
    <location>
        <begin position="399"/>
        <end position="413"/>
    </location>
</feature>
<feature type="region of interest" description="Disordered" evidence="1">
    <location>
        <begin position="399"/>
        <end position="433"/>
    </location>
</feature>
<sequence length="433" mass="46588">MARRPKLILALLLILGLSAGGFLYAQMESGDRGIMPLDSSGTLEVDDIHVDVAGKDSNAARFAGWRIAQREGFKKLWAKSHGLPVSQAPNLPDSLLDQLVSSIIVQREQIGPTRYIADLGVLFDRARAGELLGIGGVQQRSQPMLLIPIVVTGGSATSVELRNGWQRAWAQFRTSQTPIDYVRISGMGGDPLLLNASQTMRPGRSAWRNLLDLYGAADILVAEVQLHRLYPGGPAQARFIARHGPDREIVGGFSMTAPNSAALPQMMAQGVERMDRLFADAFAAGLLQRDRTLNQPEPPPAEDLEEKKEPEKKPEQATSTFQVQVVTPNAPTYNSALAHLRTVPGVSSVGQINIGIGNISNFNVAYRGNLQTMRAILVARGWGVDITGETLRMYVVRPAAPAPSAQPGSTAPNSPQPQPQPQPPATNQSGAAQ</sequence>
<name>A0A6G7ZMQ6_9SPHN</name>